<dbReference type="Pfam" id="PF00732">
    <property type="entry name" value="GMC_oxred_N"/>
    <property type="match status" value="1"/>
</dbReference>
<dbReference type="EMBL" id="BCSY01000081">
    <property type="protein sequence ID" value="GAS98308.1"/>
    <property type="molecule type" value="Genomic_DNA"/>
</dbReference>
<comment type="caution">
    <text evidence="8">The sequence shown here is derived from an EMBL/GenBank/DDBJ whole genome shotgun (WGS) entry which is preliminary data.</text>
</comment>
<dbReference type="GO" id="GO:0016614">
    <property type="term" value="F:oxidoreductase activity, acting on CH-OH group of donors"/>
    <property type="evidence" value="ECO:0007669"/>
    <property type="project" value="InterPro"/>
</dbReference>
<dbReference type="STRING" id="228230.RMCC_5273"/>
<name>A0A100WHV0_MYCCR</name>
<comment type="cofactor">
    <cofactor evidence="1">
        <name>FAD</name>
        <dbReference type="ChEBI" id="CHEBI:57692"/>
    </cofactor>
</comment>
<dbReference type="InterPro" id="IPR036188">
    <property type="entry name" value="FAD/NAD-bd_sf"/>
</dbReference>
<evidence type="ECO:0000259" key="7">
    <source>
        <dbReference type="Pfam" id="PF05199"/>
    </source>
</evidence>
<proteinExistence type="inferred from homology"/>
<dbReference type="PANTHER" id="PTHR42784">
    <property type="entry name" value="PYRANOSE 2-OXIDASE"/>
    <property type="match status" value="1"/>
</dbReference>
<dbReference type="SUPFAM" id="SSF54373">
    <property type="entry name" value="FAD-linked reductases, C-terminal domain"/>
    <property type="match status" value="1"/>
</dbReference>
<keyword evidence="5" id="KW-0560">Oxidoreductase</keyword>
<dbReference type="GO" id="GO:0050660">
    <property type="term" value="F:flavin adenine dinucleotide binding"/>
    <property type="evidence" value="ECO:0007669"/>
    <property type="project" value="InterPro"/>
</dbReference>
<dbReference type="AlphaFoldDB" id="A0A100WHV0"/>
<dbReference type="PANTHER" id="PTHR42784:SF1">
    <property type="entry name" value="PYRANOSE 2-OXIDASE"/>
    <property type="match status" value="1"/>
</dbReference>
<dbReference type="SUPFAM" id="SSF51905">
    <property type="entry name" value="FAD/NAD(P)-binding domain"/>
    <property type="match status" value="1"/>
</dbReference>
<evidence type="ECO:0000256" key="3">
    <source>
        <dbReference type="ARBA" id="ARBA00022630"/>
    </source>
</evidence>
<keyword evidence="3" id="KW-0285">Flavoprotein</keyword>
<dbReference type="Pfam" id="PF05199">
    <property type="entry name" value="GMC_oxred_C"/>
    <property type="match status" value="1"/>
</dbReference>
<accession>A0A100WHV0</accession>
<feature type="domain" description="Glucose-methanol-choline oxidoreductase C-terminal" evidence="7">
    <location>
        <begin position="384"/>
        <end position="502"/>
    </location>
</feature>
<evidence type="ECO:0000256" key="5">
    <source>
        <dbReference type="ARBA" id="ARBA00023002"/>
    </source>
</evidence>
<dbReference type="InterPro" id="IPR051473">
    <property type="entry name" value="P2Ox-like"/>
</dbReference>
<dbReference type="InterPro" id="IPR000172">
    <property type="entry name" value="GMC_OxRdtase_N"/>
</dbReference>
<dbReference type="InterPro" id="IPR007867">
    <property type="entry name" value="GMC_OxRtase_C"/>
</dbReference>
<dbReference type="Gene3D" id="3.50.50.60">
    <property type="entry name" value="FAD/NAD(P)-binding domain"/>
    <property type="match status" value="3"/>
</dbReference>
<evidence type="ECO:0000313" key="9">
    <source>
        <dbReference type="Proteomes" id="UP000069443"/>
    </source>
</evidence>
<dbReference type="Proteomes" id="UP000069443">
    <property type="component" value="Unassembled WGS sequence"/>
</dbReference>
<keyword evidence="9" id="KW-1185">Reference proteome</keyword>
<reference evidence="9" key="1">
    <citation type="journal article" date="2016" name="Genome Announc.">
        <title>Draft Genome Sequences of Five Rapidly Growing Mycobacterium Species, M. thermoresistibile, M. fortuitum subsp. acetamidolyticum, M. canariasense, M. brisbanense, and M. novocastrense.</title>
        <authorList>
            <person name="Katahira K."/>
            <person name="Ogura Y."/>
            <person name="Gotoh Y."/>
            <person name="Hayashi T."/>
        </authorList>
    </citation>
    <scope>NUCLEOTIDE SEQUENCE [LARGE SCALE GENOMIC DNA]</scope>
    <source>
        <strain evidence="9">JCM15298</strain>
    </source>
</reference>
<sequence>MRSTVHPTNAMIEPPAFDVLIVGSGLMGAAVAHLLRQADTHLRIGMVDGGPPLGSTPGQHLHDVPEPEIWGQYNEKVSTGIQGFYTGVAPSADVGGNLAAATPGMYHLQSIGEDATAMPAAAVAWNVGGMGIHWTAATPTPWGSEVFPQIGENDWRADLHRATELLRVNRCPYPPTAAGQAVAKTLGTLFDSVSAEGRGIQPMPMAVNPTPSGLKERTGPATIFPPIGNPARDDQFTLYTDTLATSIVHRNGRATGVAVRDVHTGDTRELTASQVIVCADAIRTPQLLFASSIRPRALGRFLNEHIFLSGQVLADPGRLGFDLATLDPPTDHEWAADCIWIPHSDGGQPFQVHIMNAVMIDDDRSPLAYAVGLEFYVATEIREENALRFSDTDTDAAGMPRITIDFDYTDADRASLQQAQQVQRQAAELLGPFDPATESAVLPAGSSLHFTGTVRMGAADDGTSVCDTDCRVWGFENLFVAGCGVIPTALKCNSTLTGMTTAVRAARAASATVRR</sequence>
<evidence type="ECO:0000256" key="1">
    <source>
        <dbReference type="ARBA" id="ARBA00001974"/>
    </source>
</evidence>
<evidence type="ECO:0000259" key="6">
    <source>
        <dbReference type="Pfam" id="PF00732"/>
    </source>
</evidence>
<keyword evidence="4" id="KW-0274">FAD</keyword>
<protein>
    <submittedName>
        <fullName evidence="8">FAD dependent oxidoreductase</fullName>
    </submittedName>
</protein>
<evidence type="ECO:0000313" key="8">
    <source>
        <dbReference type="EMBL" id="GAS98308.1"/>
    </source>
</evidence>
<gene>
    <name evidence="8" type="ORF">RMCC_5273</name>
</gene>
<evidence type="ECO:0000256" key="2">
    <source>
        <dbReference type="ARBA" id="ARBA00010790"/>
    </source>
</evidence>
<feature type="domain" description="Glucose-methanol-choline oxidoreductase N-terminal" evidence="6">
    <location>
        <begin position="183"/>
        <end position="306"/>
    </location>
</feature>
<evidence type="ECO:0000256" key="4">
    <source>
        <dbReference type="ARBA" id="ARBA00022827"/>
    </source>
</evidence>
<organism evidence="8 9">
    <name type="scientific">Mycolicibacterium canariasense</name>
    <name type="common">Mycobacterium canariasense</name>
    <dbReference type="NCBI Taxonomy" id="228230"/>
    <lineage>
        <taxon>Bacteria</taxon>
        <taxon>Bacillati</taxon>
        <taxon>Actinomycetota</taxon>
        <taxon>Actinomycetes</taxon>
        <taxon>Mycobacteriales</taxon>
        <taxon>Mycobacteriaceae</taxon>
        <taxon>Mycolicibacterium</taxon>
    </lineage>
</organism>
<comment type="similarity">
    <text evidence="2">Belongs to the GMC oxidoreductase family.</text>
</comment>
<reference evidence="9" key="2">
    <citation type="submission" date="2016-02" db="EMBL/GenBank/DDBJ databases">
        <title>Draft genome sequence of five rapidly growing Mycobacterium species.</title>
        <authorList>
            <person name="Katahira K."/>
            <person name="Gotou Y."/>
            <person name="Iida K."/>
            <person name="Ogura Y."/>
            <person name="Hayashi T."/>
        </authorList>
    </citation>
    <scope>NUCLEOTIDE SEQUENCE [LARGE SCALE GENOMIC DNA]</scope>
    <source>
        <strain evidence="9">JCM15298</strain>
    </source>
</reference>